<dbReference type="AlphaFoldDB" id="A0A161YCR0"/>
<dbReference type="Gramene" id="KZM90439">
    <property type="protein sequence ID" value="KZM90439"/>
    <property type="gene ID" value="DCAR_022196"/>
</dbReference>
<dbReference type="Proteomes" id="UP000077755">
    <property type="component" value="Chromosome 6"/>
</dbReference>
<reference evidence="1" key="2">
    <citation type="submission" date="2022-03" db="EMBL/GenBank/DDBJ databases">
        <title>Draft title - Genomic analysis of global carrot germplasm unveils the trajectory of domestication and the origin of high carotenoid orange carrot.</title>
        <authorList>
            <person name="Iorizzo M."/>
            <person name="Ellison S."/>
            <person name="Senalik D."/>
            <person name="Macko-Podgorni A."/>
            <person name="Grzebelus D."/>
            <person name="Bostan H."/>
            <person name="Rolling W."/>
            <person name="Curaba J."/>
            <person name="Simon P."/>
        </authorList>
    </citation>
    <scope>NUCLEOTIDE SEQUENCE</scope>
    <source>
        <tissue evidence="1">Leaf</tissue>
    </source>
</reference>
<organism evidence="1 2">
    <name type="scientific">Daucus carota subsp. sativus</name>
    <name type="common">Carrot</name>
    <dbReference type="NCBI Taxonomy" id="79200"/>
    <lineage>
        <taxon>Eukaryota</taxon>
        <taxon>Viridiplantae</taxon>
        <taxon>Streptophyta</taxon>
        <taxon>Embryophyta</taxon>
        <taxon>Tracheophyta</taxon>
        <taxon>Spermatophyta</taxon>
        <taxon>Magnoliopsida</taxon>
        <taxon>eudicotyledons</taxon>
        <taxon>Gunneridae</taxon>
        <taxon>Pentapetalae</taxon>
        <taxon>asterids</taxon>
        <taxon>campanulids</taxon>
        <taxon>Apiales</taxon>
        <taxon>Apiaceae</taxon>
        <taxon>Apioideae</taxon>
        <taxon>Scandiceae</taxon>
        <taxon>Daucinae</taxon>
        <taxon>Daucus</taxon>
        <taxon>Daucus sect. Daucus</taxon>
    </lineage>
</organism>
<gene>
    <name evidence="1" type="ORF">DCAR_0623954</name>
</gene>
<dbReference type="EMBL" id="CP093348">
    <property type="protein sequence ID" value="WOH04545.1"/>
    <property type="molecule type" value="Genomic_DNA"/>
</dbReference>
<evidence type="ECO:0000313" key="2">
    <source>
        <dbReference type="Proteomes" id="UP000077755"/>
    </source>
</evidence>
<dbReference type="Gramene" id="KZM90415">
    <property type="protein sequence ID" value="KZM90415"/>
    <property type="gene ID" value="DCAR_022220"/>
</dbReference>
<proteinExistence type="predicted"/>
<keyword evidence="2" id="KW-1185">Reference proteome</keyword>
<sequence>MANQHHHHNITNGGGVHDGVFLCFDCNNRPFRSHMDLLRHRLNDHQHQHVAAQAPAPPPPPVNNGMPRDESTDDELIIILDPPPALGEPVAAVPPQGLPQNGPIVDGHAVNEPPKCSRQGRTVMLLMIVLQTMHMID</sequence>
<accession>A0A161YCR0</accession>
<dbReference type="Gramene" id="KZM80312">
    <property type="protein sequence ID" value="KZM80312"/>
    <property type="gene ID" value="DCAR_031861"/>
</dbReference>
<reference evidence="1" key="1">
    <citation type="journal article" date="2016" name="Nat. Genet.">
        <title>A high-quality carrot genome assembly provides new insights into carotenoid accumulation and asterid genome evolution.</title>
        <authorList>
            <person name="Iorizzo M."/>
            <person name="Ellison S."/>
            <person name="Senalik D."/>
            <person name="Zeng P."/>
            <person name="Satapoomin P."/>
            <person name="Huang J."/>
            <person name="Bowman M."/>
            <person name="Iovene M."/>
            <person name="Sanseverino W."/>
            <person name="Cavagnaro P."/>
            <person name="Yildiz M."/>
            <person name="Macko-Podgorni A."/>
            <person name="Moranska E."/>
            <person name="Grzebelus E."/>
            <person name="Grzebelus D."/>
            <person name="Ashrafi H."/>
            <person name="Zheng Z."/>
            <person name="Cheng S."/>
            <person name="Spooner D."/>
            <person name="Van Deynze A."/>
            <person name="Simon P."/>
        </authorList>
    </citation>
    <scope>NUCLEOTIDE SEQUENCE</scope>
    <source>
        <tissue evidence="1">Leaf</tissue>
    </source>
</reference>
<protein>
    <submittedName>
        <fullName evidence="1">Uncharacterized protein</fullName>
    </submittedName>
</protein>
<evidence type="ECO:0000313" key="1">
    <source>
        <dbReference type="EMBL" id="WOH04545.1"/>
    </source>
</evidence>
<name>A0A161YCR0_DAUCS</name>